<protein>
    <submittedName>
        <fullName evidence="2">SUF system NifU family Fe-S cluster assembly protein</fullName>
    </submittedName>
</protein>
<dbReference type="EMBL" id="SPMZ01000016">
    <property type="protein sequence ID" value="NMQ18808.1"/>
    <property type="molecule type" value="Genomic_DNA"/>
</dbReference>
<organism evidence="2 3">
    <name type="scientific">Candidatus Competibacter phosphatis</name>
    <dbReference type="NCBI Taxonomy" id="221280"/>
    <lineage>
        <taxon>Bacteria</taxon>
        <taxon>Pseudomonadati</taxon>
        <taxon>Pseudomonadota</taxon>
        <taxon>Gammaproteobacteria</taxon>
        <taxon>Candidatus Competibacteraceae</taxon>
        <taxon>Candidatus Competibacter</taxon>
    </lineage>
</organism>
<dbReference type="PANTHER" id="PTHR10093">
    <property type="entry name" value="IRON-SULFUR CLUSTER ASSEMBLY ENZYME NIFU HOMOLOG"/>
    <property type="match status" value="1"/>
</dbReference>
<dbReference type="SUPFAM" id="SSF82649">
    <property type="entry name" value="SufE/NifU"/>
    <property type="match status" value="1"/>
</dbReference>
<name>A0ABX1THF3_9GAMM</name>
<evidence type="ECO:0000313" key="2">
    <source>
        <dbReference type="EMBL" id="NMQ18808.1"/>
    </source>
</evidence>
<feature type="domain" description="NIF system FeS cluster assembly NifU N-terminal" evidence="1">
    <location>
        <begin position="8"/>
        <end position="125"/>
    </location>
</feature>
<accession>A0ABX1THF3</accession>
<comment type="caution">
    <text evidence="2">The sequence shown here is derived from an EMBL/GenBank/DDBJ whole genome shotgun (WGS) entry which is preliminary data.</text>
</comment>
<keyword evidence="3" id="KW-1185">Reference proteome</keyword>
<evidence type="ECO:0000313" key="3">
    <source>
        <dbReference type="Proteomes" id="UP000760480"/>
    </source>
</evidence>
<dbReference type="NCBIfam" id="TIGR01994">
    <property type="entry name" value="SUF_scaf_2"/>
    <property type="match status" value="1"/>
</dbReference>
<evidence type="ECO:0000259" key="1">
    <source>
        <dbReference type="Pfam" id="PF01592"/>
    </source>
</evidence>
<dbReference type="Gene3D" id="3.90.1010.10">
    <property type="match status" value="1"/>
</dbReference>
<dbReference type="Proteomes" id="UP000760480">
    <property type="component" value="Unassembled WGS sequence"/>
</dbReference>
<dbReference type="Pfam" id="PF01592">
    <property type="entry name" value="NifU_N"/>
    <property type="match status" value="1"/>
</dbReference>
<gene>
    <name evidence="2" type="ORF">E4P82_06060</name>
</gene>
<dbReference type="InterPro" id="IPR002871">
    <property type="entry name" value="NIF_FeS_clus_asmbl_NifU_N"/>
</dbReference>
<dbReference type="CDD" id="cd06664">
    <property type="entry name" value="IscU_like"/>
    <property type="match status" value="1"/>
</dbReference>
<reference evidence="2 3" key="1">
    <citation type="submission" date="2019-03" db="EMBL/GenBank/DDBJ databases">
        <title>Metabolic reconstructions from genomes of highly enriched 'Candidatus Accumulibacter' and 'Candidatus Competibacter' bioreactor populations.</title>
        <authorList>
            <person name="Annavajhala M.K."/>
            <person name="Welles L."/>
            <person name="Abbas B."/>
            <person name="Sorokin D."/>
            <person name="Park H."/>
            <person name="Van Loosdrecht M."/>
            <person name="Chandran K."/>
        </authorList>
    </citation>
    <scope>NUCLEOTIDE SEQUENCE [LARGE SCALE GENOMIC DNA]</scope>
    <source>
        <strain evidence="2 3">SBR_G</strain>
    </source>
</reference>
<proteinExistence type="predicted"/>
<sequence>MSDLRDLYQEVILDHNKRPRNFRVLPQPTHKADGVNPLCGDRISVFLDIEDGVIKDIAFQGAGCAISSASASLMTEALKGKPVKDIEHLFEAFHNVVTTDCECPRGLGKLGVLAGVRDYPSRVKCATLAWHAVRAALEQRKEAVATE</sequence>
<dbReference type="RefSeq" id="WP_169248064.1">
    <property type="nucleotide sequence ID" value="NZ_SPMZ01000016.1"/>
</dbReference>